<accession>A0A2M8GLH3</accession>
<gene>
    <name evidence="3" type="ORF">CO007_04990</name>
</gene>
<dbReference type="CDD" id="cd10456">
    <property type="entry name" value="GIY-YIG_UPF0213"/>
    <property type="match status" value="1"/>
</dbReference>
<dbReference type="PROSITE" id="PS50164">
    <property type="entry name" value="GIY_YIG"/>
    <property type="match status" value="1"/>
</dbReference>
<keyword evidence="3" id="KW-0378">Hydrolase</keyword>
<dbReference type="EMBL" id="PFQK01000087">
    <property type="protein sequence ID" value="PJC81394.1"/>
    <property type="molecule type" value="Genomic_DNA"/>
</dbReference>
<keyword evidence="3" id="KW-0255">Endonuclease</keyword>
<dbReference type="InterPro" id="IPR050190">
    <property type="entry name" value="UPF0213_domain"/>
</dbReference>
<dbReference type="Gene3D" id="3.40.1440.10">
    <property type="entry name" value="GIY-YIG endonuclease"/>
    <property type="match status" value="1"/>
</dbReference>
<dbReference type="PANTHER" id="PTHR34477:SF1">
    <property type="entry name" value="UPF0213 PROTEIN YHBQ"/>
    <property type="match status" value="1"/>
</dbReference>
<comment type="caution">
    <text evidence="3">The sequence shown here is derived from an EMBL/GenBank/DDBJ whole genome shotgun (WGS) entry which is preliminary data.</text>
</comment>
<evidence type="ECO:0000259" key="2">
    <source>
        <dbReference type="PROSITE" id="PS50164"/>
    </source>
</evidence>
<organism evidence="3 4">
    <name type="scientific">Candidatus Roizmanbacteria bacterium CG_4_8_14_3_um_filter_36_10</name>
    <dbReference type="NCBI Taxonomy" id="1974834"/>
    <lineage>
        <taxon>Bacteria</taxon>
        <taxon>Candidatus Roizmaniibacteriota</taxon>
    </lineage>
</organism>
<protein>
    <submittedName>
        <fullName evidence="3">Endonuclease</fullName>
    </submittedName>
</protein>
<feature type="domain" description="GIY-YIG" evidence="2">
    <location>
        <begin position="1"/>
        <end position="78"/>
    </location>
</feature>
<dbReference type="GO" id="GO:0004519">
    <property type="term" value="F:endonuclease activity"/>
    <property type="evidence" value="ECO:0007669"/>
    <property type="project" value="UniProtKB-KW"/>
</dbReference>
<dbReference type="AlphaFoldDB" id="A0A2M8GLH3"/>
<proteinExistence type="inferred from homology"/>
<sequence length="112" mass="12898">MDWYVYIVKCKDGSLYTGITTNIARRINEHNNDNVKGAKSLKGKRPVKLVYKEEFDSQTEARKREAVIKNWKRKYKLQLIGKKLTGLPCKSSKFISSNFYRACSSTGRASRS</sequence>
<evidence type="ECO:0000313" key="4">
    <source>
        <dbReference type="Proteomes" id="UP000229370"/>
    </source>
</evidence>
<dbReference type="SUPFAM" id="SSF82771">
    <property type="entry name" value="GIY-YIG endonuclease"/>
    <property type="match status" value="1"/>
</dbReference>
<dbReference type="Proteomes" id="UP000229370">
    <property type="component" value="Unassembled WGS sequence"/>
</dbReference>
<dbReference type="InterPro" id="IPR035901">
    <property type="entry name" value="GIY-YIG_endonuc_sf"/>
</dbReference>
<dbReference type="SMART" id="SM00465">
    <property type="entry name" value="GIYc"/>
    <property type="match status" value="1"/>
</dbReference>
<keyword evidence="3" id="KW-0540">Nuclease</keyword>
<dbReference type="PANTHER" id="PTHR34477">
    <property type="entry name" value="UPF0213 PROTEIN YHBQ"/>
    <property type="match status" value="1"/>
</dbReference>
<evidence type="ECO:0000313" key="3">
    <source>
        <dbReference type="EMBL" id="PJC81394.1"/>
    </source>
</evidence>
<evidence type="ECO:0000256" key="1">
    <source>
        <dbReference type="ARBA" id="ARBA00007435"/>
    </source>
</evidence>
<dbReference type="InterPro" id="IPR000305">
    <property type="entry name" value="GIY-YIG_endonuc"/>
</dbReference>
<reference evidence="4" key="1">
    <citation type="submission" date="2017-09" db="EMBL/GenBank/DDBJ databases">
        <title>Depth-based differentiation of microbial function through sediment-hosted aquifers and enrichment of novel symbionts in the deep terrestrial subsurface.</title>
        <authorList>
            <person name="Probst A.J."/>
            <person name="Ladd B."/>
            <person name="Jarett J.K."/>
            <person name="Geller-Mcgrath D.E."/>
            <person name="Sieber C.M.K."/>
            <person name="Emerson J.B."/>
            <person name="Anantharaman K."/>
            <person name="Thomas B.C."/>
            <person name="Malmstrom R."/>
            <person name="Stieglmeier M."/>
            <person name="Klingl A."/>
            <person name="Woyke T."/>
            <person name="Ryan C.M."/>
            <person name="Banfield J.F."/>
        </authorList>
    </citation>
    <scope>NUCLEOTIDE SEQUENCE [LARGE SCALE GENOMIC DNA]</scope>
</reference>
<name>A0A2M8GLH3_9BACT</name>
<dbReference type="Pfam" id="PF01541">
    <property type="entry name" value="GIY-YIG"/>
    <property type="match status" value="1"/>
</dbReference>
<comment type="similarity">
    <text evidence="1">Belongs to the UPF0213 family.</text>
</comment>